<dbReference type="PANTHER" id="PTHR44943">
    <property type="entry name" value="CELLULOSE SYNTHASE OPERON PROTEIN C"/>
    <property type="match status" value="1"/>
</dbReference>
<dbReference type="InterPro" id="IPR011990">
    <property type="entry name" value="TPR-like_helical_dom_sf"/>
</dbReference>
<proteinExistence type="predicted"/>
<dbReference type="InterPro" id="IPR051685">
    <property type="entry name" value="Ycf3/AcsC/BcsC/TPR_MFPF"/>
</dbReference>
<keyword evidence="4" id="KW-1185">Reference proteome</keyword>
<dbReference type="EMBL" id="CP025120">
    <property type="protein sequence ID" value="AUD79296.1"/>
    <property type="molecule type" value="Genomic_DNA"/>
</dbReference>
<dbReference type="InterPro" id="IPR013360">
    <property type="entry name" value="Pilus_4_PilW"/>
</dbReference>
<dbReference type="InterPro" id="IPR019734">
    <property type="entry name" value="TPR_rpt"/>
</dbReference>
<dbReference type="SMART" id="SM00028">
    <property type="entry name" value="TPR"/>
    <property type="match status" value="3"/>
</dbReference>
<dbReference type="RefSeq" id="WP_106647116.1">
    <property type="nucleotide sequence ID" value="NZ_BMGO01000001.1"/>
</dbReference>
<gene>
    <name evidence="3" type="ORF">CW740_08580</name>
</gene>
<evidence type="ECO:0000313" key="3">
    <source>
        <dbReference type="EMBL" id="AUD79296.1"/>
    </source>
</evidence>
<evidence type="ECO:0000256" key="2">
    <source>
        <dbReference type="ARBA" id="ARBA00022803"/>
    </source>
</evidence>
<accession>A0A2K9AFX4</accession>
<dbReference type="PROSITE" id="PS51257">
    <property type="entry name" value="PROKAR_LIPOPROTEIN"/>
    <property type="match status" value="1"/>
</dbReference>
<dbReference type="Proteomes" id="UP000232693">
    <property type="component" value="Chromosome"/>
</dbReference>
<keyword evidence="2" id="KW-0802">TPR repeat</keyword>
<name>A0A2K9AFX4_9GAMM</name>
<protein>
    <submittedName>
        <fullName evidence="3">Type IV pilus biogenesis/stability protein PilW</fullName>
    </submittedName>
</protein>
<evidence type="ECO:0000313" key="4">
    <source>
        <dbReference type="Proteomes" id="UP000232693"/>
    </source>
</evidence>
<dbReference type="AlphaFoldDB" id="A0A2K9AFX4"/>
<dbReference type="Gene3D" id="1.25.40.10">
    <property type="entry name" value="Tetratricopeptide repeat domain"/>
    <property type="match status" value="1"/>
</dbReference>
<organism evidence="3 4">
    <name type="scientific">Kangiella profundi</name>
    <dbReference type="NCBI Taxonomy" id="1561924"/>
    <lineage>
        <taxon>Bacteria</taxon>
        <taxon>Pseudomonadati</taxon>
        <taxon>Pseudomonadota</taxon>
        <taxon>Gammaproteobacteria</taxon>
        <taxon>Kangiellales</taxon>
        <taxon>Kangiellaceae</taxon>
        <taxon>Kangiella</taxon>
    </lineage>
</organism>
<dbReference type="PANTHER" id="PTHR44943:SF8">
    <property type="entry name" value="TPR REPEAT-CONTAINING PROTEIN MJ0263"/>
    <property type="match status" value="1"/>
</dbReference>
<dbReference type="NCBIfam" id="TIGR02521">
    <property type="entry name" value="type_IV_pilW"/>
    <property type="match status" value="1"/>
</dbReference>
<dbReference type="KEGG" id="kpd:CW740_08580"/>
<sequence length="263" mass="30276">MTKHAKWVMVILVVMLAGCQTTTRETTSVATKDGAEQRTKYEPKEAAAKRLSLGLQYLQAGHMEWAKHNLLKAYEHAPDMPDVLYGLAYYYQTVYEYDRAEEYYKKAIKESPRNADYLNAYGVFLCDSRKKYDEGIRYFLRAVEQPNYTSVGAAYENAGFCAIRAEKFEPAKQYFEKALSYNPNLARSLYGMAEVNYVTENHRLAEAYLYRFEAKTKPTAKSLLLGYKIAKSLDARGNMRGYGEKLMELYPTSDEAQEYISIR</sequence>
<dbReference type="SUPFAM" id="SSF81901">
    <property type="entry name" value="HCP-like"/>
    <property type="match status" value="1"/>
</dbReference>
<dbReference type="OrthoDB" id="129043at2"/>
<reference evidence="3 4" key="1">
    <citation type="submission" date="2017-12" db="EMBL/GenBank/DDBJ databases">
        <title>Kangiella profundi FT102 completed genome.</title>
        <authorList>
            <person name="Xu J."/>
            <person name="Wang J."/>
            <person name="Lu Y."/>
        </authorList>
    </citation>
    <scope>NUCLEOTIDE SEQUENCE [LARGE SCALE GENOMIC DNA]</scope>
    <source>
        <strain evidence="3 4">FT102</strain>
    </source>
</reference>
<keyword evidence="1" id="KW-0677">Repeat</keyword>
<dbReference type="Pfam" id="PF13432">
    <property type="entry name" value="TPR_16"/>
    <property type="match status" value="1"/>
</dbReference>
<dbReference type="Pfam" id="PF13181">
    <property type="entry name" value="TPR_8"/>
    <property type="match status" value="1"/>
</dbReference>
<dbReference type="PROSITE" id="PS50005">
    <property type="entry name" value="TPR"/>
    <property type="match status" value="2"/>
</dbReference>
<evidence type="ECO:0000256" key="1">
    <source>
        <dbReference type="ARBA" id="ARBA00022737"/>
    </source>
</evidence>